<dbReference type="PANTHER" id="PTHR43390:SF1">
    <property type="entry name" value="CHLOROPLAST PROCESSING PEPTIDASE"/>
    <property type="match status" value="1"/>
</dbReference>
<evidence type="ECO:0000313" key="10">
    <source>
        <dbReference type="EMBL" id="TKA11723.1"/>
    </source>
</evidence>
<dbReference type="OrthoDB" id="9815782at2"/>
<protein>
    <recommendedName>
        <fullName evidence="4 7">Signal peptidase I</fullName>
        <ecNumber evidence="4 7">3.4.21.89</ecNumber>
    </recommendedName>
</protein>
<dbReference type="Gene3D" id="2.10.109.10">
    <property type="entry name" value="Umud Fragment, subunit A"/>
    <property type="match status" value="1"/>
</dbReference>
<sequence length="213" mass="23241">MDTTARSPERDGSPATEVAEEPSRSGVPGWGKAGLLFGVCLLIVFLVNVFVAQPYLIPSGSMEKTLSVGDRVLVNKLAYRFGSAPQRGDIVVFDGKDSFVQDKSGTDFIKRVVGVGGDRVICCDARGRITVNGRSINEPYLYPGNAPSRVRFDIEVPEGRLWVMGDHRDDSRDSRDHLGDPGGGTVPVDEVIGRAERIVWPLSRWRTLEGVRG</sequence>
<dbReference type="InterPro" id="IPR019758">
    <property type="entry name" value="Pept_S26A_signal_pept_1_CS"/>
</dbReference>
<evidence type="ECO:0000256" key="5">
    <source>
        <dbReference type="ARBA" id="ARBA00022801"/>
    </source>
</evidence>
<keyword evidence="11" id="KW-1185">Reference proteome</keyword>
<reference evidence="10 11" key="1">
    <citation type="submission" date="2019-04" db="EMBL/GenBank/DDBJ databases">
        <title>Streptomyces oryziradicis sp. nov., a novel actinomycete isolated from rhizosphere soil of rice (Oryza sativa L.).</title>
        <authorList>
            <person name="Li C."/>
        </authorList>
    </citation>
    <scope>NUCLEOTIDE SEQUENCE [LARGE SCALE GENOMIC DNA]</scope>
    <source>
        <strain evidence="10 11">NEAU-C40</strain>
    </source>
</reference>
<dbReference type="Proteomes" id="UP000305778">
    <property type="component" value="Unassembled WGS sequence"/>
</dbReference>
<feature type="region of interest" description="Disordered" evidence="8">
    <location>
        <begin position="165"/>
        <end position="186"/>
    </location>
</feature>
<dbReference type="GO" id="GO:0005886">
    <property type="term" value="C:plasma membrane"/>
    <property type="evidence" value="ECO:0007669"/>
    <property type="project" value="UniProtKB-SubCell"/>
</dbReference>
<keyword evidence="5 7" id="KW-0378">Hydrolase</keyword>
<evidence type="ECO:0000256" key="1">
    <source>
        <dbReference type="ARBA" id="ARBA00000677"/>
    </source>
</evidence>
<dbReference type="NCBIfam" id="TIGR02227">
    <property type="entry name" value="sigpep_I_bact"/>
    <property type="match status" value="1"/>
</dbReference>
<comment type="catalytic activity">
    <reaction evidence="1 7">
        <text>Cleavage of hydrophobic, N-terminal signal or leader sequences from secreted and periplasmic proteins.</text>
        <dbReference type="EC" id="3.4.21.89"/>
    </reaction>
</comment>
<evidence type="ECO:0000256" key="3">
    <source>
        <dbReference type="ARBA" id="ARBA00009370"/>
    </source>
</evidence>
<organism evidence="10 11">
    <name type="scientific">Actinacidiphila oryziradicis</name>
    <dbReference type="NCBI Taxonomy" id="2571141"/>
    <lineage>
        <taxon>Bacteria</taxon>
        <taxon>Bacillati</taxon>
        <taxon>Actinomycetota</taxon>
        <taxon>Actinomycetes</taxon>
        <taxon>Kitasatosporales</taxon>
        <taxon>Streptomycetaceae</taxon>
        <taxon>Actinacidiphila</taxon>
    </lineage>
</organism>
<evidence type="ECO:0000256" key="6">
    <source>
        <dbReference type="PIRSR" id="PIRSR600223-1"/>
    </source>
</evidence>
<dbReference type="GO" id="GO:0009003">
    <property type="term" value="F:signal peptidase activity"/>
    <property type="evidence" value="ECO:0007669"/>
    <property type="project" value="UniProtKB-EC"/>
</dbReference>
<comment type="subcellular location">
    <subcellularLocation>
        <location evidence="2">Cell membrane</location>
        <topology evidence="2">Single-pass type II membrane protein</topology>
    </subcellularLocation>
    <subcellularLocation>
        <location evidence="7">Membrane</location>
        <topology evidence="7">Single-pass type II membrane protein</topology>
    </subcellularLocation>
</comment>
<dbReference type="EC" id="3.4.21.89" evidence="4 7"/>
<evidence type="ECO:0000256" key="8">
    <source>
        <dbReference type="SAM" id="MobiDB-lite"/>
    </source>
</evidence>
<keyword evidence="7" id="KW-0472">Membrane</keyword>
<evidence type="ECO:0000256" key="4">
    <source>
        <dbReference type="ARBA" id="ARBA00013208"/>
    </source>
</evidence>
<dbReference type="RefSeq" id="WP_136723184.1">
    <property type="nucleotide sequence ID" value="NZ_JAOPYF010000015.1"/>
</dbReference>
<keyword evidence="7" id="KW-0645">Protease</keyword>
<dbReference type="PROSITE" id="PS00761">
    <property type="entry name" value="SPASE_I_3"/>
    <property type="match status" value="1"/>
</dbReference>
<dbReference type="CDD" id="cd06530">
    <property type="entry name" value="S26_SPase_I"/>
    <property type="match status" value="1"/>
</dbReference>
<evidence type="ECO:0000256" key="2">
    <source>
        <dbReference type="ARBA" id="ARBA00004401"/>
    </source>
</evidence>
<dbReference type="SUPFAM" id="SSF51306">
    <property type="entry name" value="LexA/Signal peptidase"/>
    <property type="match status" value="1"/>
</dbReference>
<dbReference type="InterPro" id="IPR036286">
    <property type="entry name" value="LexA/Signal_pep-like_sf"/>
</dbReference>
<dbReference type="AlphaFoldDB" id="A0A4U0SR25"/>
<dbReference type="EMBL" id="SUMC01000007">
    <property type="protein sequence ID" value="TKA11723.1"/>
    <property type="molecule type" value="Genomic_DNA"/>
</dbReference>
<dbReference type="GO" id="GO:0004252">
    <property type="term" value="F:serine-type endopeptidase activity"/>
    <property type="evidence" value="ECO:0007669"/>
    <property type="project" value="InterPro"/>
</dbReference>
<accession>A0A4U0SR25</accession>
<evidence type="ECO:0000256" key="7">
    <source>
        <dbReference type="RuleBase" id="RU362042"/>
    </source>
</evidence>
<keyword evidence="7" id="KW-1133">Transmembrane helix</keyword>
<feature type="region of interest" description="Disordered" evidence="8">
    <location>
        <begin position="1"/>
        <end position="26"/>
    </location>
</feature>
<name>A0A4U0SR25_9ACTN</name>
<evidence type="ECO:0000259" key="9">
    <source>
        <dbReference type="Pfam" id="PF10502"/>
    </source>
</evidence>
<feature type="active site" evidence="6">
    <location>
        <position position="61"/>
    </location>
</feature>
<proteinExistence type="inferred from homology"/>
<dbReference type="InterPro" id="IPR000223">
    <property type="entry name" value="Pept_S26A_signal_pept_1"/>
</dbReference>
<comment type="caution">
    <text evidence="10">The sequence shown here is derived from an EMBL/GenBank/DDBJ whole genome shotgun (WGS) entry which is preliminary data.</text>
</comment>
<dbReference type="PRINTS" id="PR00727">
    <property type="entry name" value="LEADERPTASE"/>
</dbReference>
<feature type="active site" evidence="6">
    <location>
        <position position="110"/>
    </location>
</feature>
<dbReference type="InterPro" id="IPR019533">
    <property type="entry name" value="Peptidase_S26"/>
</dbReference>
<gene>
    <name evidence="10" type="primary">lepB</name>
    <name evidence="10" type="ORF">FCI23_10345</name>
</gene>
<keyword evidence="7" id="KW-0812">Transmembrane</keyword>
<comment type="similarity">
    <text evidence="3 7">Belongs to the peptidase S26 family.</text>
</comment>
<feature type="compositionally biased region" description="Basic and acidic residues" evidence="8">
    <location>
        <begin position="165"/>
        <end position="179"/>
    </location>
</feature>
<feature type="transmembrane region" description="Helical" evidence="7">
    <location>
        <begin position="35"/>
        <end position="57"/>
    </location>
</feature>
<dbReference type="Pfam" id="PF10502">
    <property type="entry name" value="Peptidase_S26"/>
    <property type="match status" value="1"/>
</dbReference>
<feature type="domain" description="Peptidase S26" evidence="9">
    <location>
        <begin position="34"/>
        <end position="200"/>
    </location>
</feature>
<dbReference type="GO" id="GO:0006465">
    <property type="term" value="P:signal peptide processing"/>
    <property type="evidence" value="ECO:0007669"/>
    <property type="project" value="InterPro"/>
</dbReference>
<evidence type="ECO:0000313" key="11">
    <source>
        <dbReference type="Proteomes" id="UP000305778"/>
    </source>
</evidence>
<dbReference type="PANTHER" id="PTHR43390">
    <property type="entry name" value="SIGNAL PEPTIDASE I"/>
    <property type="match status" value="1"/>
</dbReference>